<keyword evidence="8" id="KW-1185">Reference proteome</keyword>
<dbReference type="OrthoDB" id="186812at2759"/>
<keyword evidence="3 6" id="KW-1133">Transmembrane helix</keyword>
<name>B0E735_ENTDS</name>
<evidence type="ECO:0000256" key="5">
    <source>
        <dbReference type="PIRSR" id="PIRSR604254-1"/>
    </source>
</evidence>
<evidence type="ECO:0000313" key="7">
    <source>
        <dbReference type="EMBL" id="EDR29646.1"/>
    </source>
</evidence>
<reference evidence="8" key="1">
    <citation type="submission" date="2007-12" db="EMBL/GenBank/DDBJ databases">
        <title>Annotation of Entamoeba dispar SAW760.</title>
        <authorList>
            <person name="Lorenzi H."/>
            <person name="Inman J."/>
            <person name="Schobel S."/>
            <person name="Amedeo P."/>
            <person name="Caler E."/>
        </authorList>
    </citation>
    <scope>NUCLEOTIDE SEQUENCE [LARGE SCALE GENOMIC DNA]</scope>
    <source>
        <strain evidence="8">ATCC PRA-260 / SAW760</strain>
    </source>
</reference>
<dbReference type="RefSeq" id="XP_001734195.1">
    <property type="nucleotide sequence ID" value="XM_001734143.1"/>
</dbReference>
<feature type="transmembrane region" description="Helical" evidence="6">
    <location>
        <begin position="186"/>
        <end position="206"/>
    </location>
</feature>
<dbReference type="EMBL" id="DS547940">
    <property type="protein sequence ID" value="EDR29646.1"/>
    <property type="molecule type" value="Genomic_DNA"/>
</dbReference>
<accession>B0E735</accession>
<evidence type="ECO:0000256" key="4">
    <source>
        <dbReference type="ARBA" id="ARBA00023136"/>
    </source>
</evidence>
<dbReference type="InterPro" id="IPR004254">
    <property type="entry name" value="AdipoR/HlyIII-related"/>
</dbReference>
<feature type="transmembrane region" description="Helical" evidence="6">
    <location>
        <begin position="64"/>
        <end position="85"/>
    </location>
</feature>
<feature type="transmembrane region" description="Helical" evidence="6">
    <location>
        <begin position="159"/>
        <end position="179"/>
    </location>
</feature>
<dbReference type="Proteomes" id="UP000008076">
    <property type="component" value="Unassembled WGS sequence"/>
</dbReference>
<dbReference type="GO" id="GO:0016020">
    <property type="term" value="C:membrane"/>
    <property type="evidence" value="ECO:0007669"/>
    <property type="project" value="UniProtKB-SubCell"/>
</dbReference>
<keyword evidence="5" id="KW-0479">Metal-binding</keyword>
<comment type="subcellular location">
    <subcellularLocation>
        <location evidence="1">Membrane</location>
        <topology evidence="1">Multi-pass membrane protein</topology>
    </subcellularLocation>
</comment>
<organism evidence="8">
    <name type="scientific">Entamoeba dispar (strain ATCC PRA-260 / SAW760)</name>
    <dbReference type="NCBI Taxonomy" id="370354"/>
    <lineage>
        <taxon>Eukaryota</taxon>
        <taxon>Amoebozoa</taxon>
        <taxon>Evosea</taxon>
        <taxon>Archamoebae</taxon>
        <taxon>Mastigamoebida</taxon>
        <taxon>Entamoebidae</taxon>
        <taxon>Entamoeba</taxon>
    </lineage>
</organism>
<feature type="transmembrane region" description="Helical" evidence="6">
    <location>
        <begin position="105"/>
        <end position="124"/>
    </location>
</feature>
<evidence type="ECO:0000256" key="2">
    <source>
        <dbReference type="ARBA" id="ARBA00022692"/>
    </source>
</evidence>
<dbReference type="Pfam" id="PF03006">
    <property type="entry name" value="HlyIII"/>
    <property type="match status" value="1"/>
</dbReference>
<keyword evidence="4 6" id="KW-0472">Membrane</keyword>
<dbReference type="AlphaFoldDB" id="B0E735"/>
<dbReference type="OMA" id="HEVFHAM"/>
<dbReference type="GO" id="GO:0046872">
    <property type="term" value="F:metal ion binding"/>
    <property type="evidence" value="ECO:0007669"/>
    <property type="project" value="UniProtKB-KW"/>
</dbReference>
<keyword evidence="5" id="KW-0862">Zinc</keyword>
<protein>
    <submittedName>
        <fullName evidence="7">Hemolysin III, putative</fullName>
    </submittedName>
</protein>
<feature type="binding site" evidence="5">
    <location>
        <position position="83"/>
    </location>
    <ligand>
        <name>Zn(2+)</name>
        <dbReference type="ChEBI" id="CHEBI:29105"/>
    </ligand>
</feature>
<feature type="transmembrane region" description="Helical" evidence="6">
    <location>
        <begin position="131"/>
        <end position="153"/>
    </location>
</feature>
<keyword evidence="2 6" id="KW-0812">Transmembrane</keyword>
<dbReference type="PANTHER" id="PTHR20855">
    <property type="entry name" value="ADIPOR/PROGESTIN RECEPTOR-RELATED"/>
    <property type="match status" value="1"/>
</dbReference>
<proteinExistence type="predicted"/>
<dbReference type="PANTHER" id="PTHR20855:SF3">
    <property type="entry name" value="LD03007P"/>
    <property type="match status" value="1"/>
</dbReference>
<evidence type="ECO:0000256" key="1">
    <source>
        <dbReference type="ARBA" id="ARBA00004141"/>
    </source>
</evidence>
<evidence type="ECO:0000313" key="8">
    <source>
        <dbReference type="Proteomes" id="UP000008076"/>
    </source>
</evidence>
<evidence type="ECO:0000256" key="6">
    <source>
        <dbReference type="SAM" id="Phobius"/>
    </source>
</evidence>
<dbReference type="GeneID" id="5879090"/>
<gene>
    <name evidence="7" type="ORF">EDI_060420</name>
</gene>
<dbReference type="KEGG" id="edi:EDI_060420"/>
<sequence length="216" mass="25074">MCILCDFQFYYKQLHPEDERKQTSIEECFNCLTHIIGIIFSLFQLKSMWRLCMKKQLGEIKKASVISFCISSLTLYSNSTIYHLFNLITPQMIVVRYIFQRLDHMTIYIMILGCYVSFILSRLFDKKYFKIGVIALFLIGMIAITGLIITVFVTPSSGIGVILYLSMGFSCLLVAPGWFYFCPISLLLWLLTGGVTYYLGTIFFLWDKLVCYFMIP</sequence>
<evidence type="ECO:0000256" key="3">
    <source>
        <dbReference type="ARBA" id="ARBA00022989"/>
    </source>
</evidence>